<dbReference type="Gene3D" id="3.40.309.10">
    <property type="entry name" value="Aldehyde Dehydrogenase, Chain A, domain 2"/>
    <property type="match status" value="1"/>
</dbReference>
<reference evidence="7 8" key="1">
    <citation type="submission" date="2024-10" db="EMBL/GenBank/DDBJ databases">
        <authorList>
            <person name="Kim D."/>
        </authorList>
    </citation>
    <scope>NUCLEOTIDE SEQUENCE [LARGE SCALE GENOMIC DNA]</scope>
    <source>
        <strain evidence="7">BH-2024</strain>
    </source>
</reference>
<dbReference type="Gene3D" id="3.40.605.10">
    <property type="entry name" value="Aldehyde Dehydrogenase, Chain A, domain 1"/>
    <property type="match status" value="1"/>
</dbReference>
<evidence type="ECO:0000256" key="4">
    <source>
        <dbReference type="PIRNR" id="PIRNR036492"/>
    </source>
</evidence>
<dbReference type="InterPro" id="IPR015590">
    <property type="entry name" value="Aldehyde_DH_dom"/>
</dbReference>
<dbReference type="CDD" id="cd07087">
    <property type="entry name" value="ALDH_F3-13-14_CALDH-like"/>
    <property type="match status" value="1"/>
</dbReference>
<evidence type="ECO:0000256" key="1">
    <source>
        <dbReference type="ARBA" id="ARBA00009986"/>
    </source>
</evidence>
<proteinExistence type="inferred from homology"/>
<feature type="active site" evidence="5">
    <location>
        <position position="211"/>
    </location>
</feature>
<dbReference type="InterPro" id="IPR016161">
    <property type="entry name" value="Ald_DH/histidinol_DH"/>
</dbReference>
<protein>
    <recommendedName>
        <fullName evidence="4">Aldehyde dehydrogenase</fullName>
    </recommendedName>
</protein>
<accession>A0ABD2LYE7</accession>
<evidence type="ECO:0000259" key="6">
    <source>
        <dbReference type="Pfam" id="PF00171"/>
    </source>
</evidence>
<gene>
    <name evidence="7" type="ORF">niasHT_003559</name>
</gene>
<dbReference type="PANTHER" id="PTHR43570">
    <property type="entry name" value="ALDEHYDE DEHYDROGENASE"/>
    <property type="match status" value="1"/>
</dbReference>
<dbReference type="PANTHER" id="PTHR43570:SF16">
    <property type="entry name" value="ALDEHYDE DEHYDROGENASE TYPE III, ISOFORM Q"/>
    <property type="match status" value="1"/>
</dbReference>
<dbReference type="PIRSF" id="PIRSF036492">
    <property type="entry name" value="ALDH"/>
    <property type="match status" value="1"/>
</dbReference>
<dbReference type="FunFam" id="3.40.605.10:FF:000004">
    <property type="entry name" value="Aldehyde dehydrogenase"/>
    <property type="match status" value="1"/>
</dbReference>
<comment type="similarity">
    <text evidence="1 4">Belongs to the aldehyde dehydrogenase family.</text>
</comment>
<evidence type="ECO:0000256" key="2">
    <source>
        <dbReference type="ARBA" id="ARBA00023002"/>
    </source>
</evidence>
<sequence length="518" mass="58044">MTSSFHSLVESQREFFRTGKTAELAHRRQQLKKLRKTILDNSEFLCEAVQKDLKRDAKLNYPLEISSVIIEIEYVLDNLERWTAPLNVEKTFTTLLDSPQIVREPKGVVLLIGPWNYPLNTLLMPLVDVLAAGNTAILKPSEVASNTAAAVDEIISKAFDRNYLAVVQGGVEQTGELLKEKFDHIVFTGSALVARHISRAAAEHLTPCTLELGGKSLPPPPPPLFFTFLSPFGPVFIDSNVDLPITARRLAWGKWLNCGQTCLAPDYVMVTNEMKPRLVEELKAVLVEYYGTNPETSKDYSRIINEAHFDRICALLKNSVGTEICKMGQPNREDLFIPPTILEVQTDDALMQSEIFGPILPFLIVRSFDEAIDIIKRGEKPLAAYLFTRDERKVNRWVAETHSGSVCVNDVMLQITVDTLPFGGVGESGMGSYRGKFGFDEFTHQKAVLKRCFFGDGIAAGRYPPLTDQKLKSLQQLTGKRRAMPRFLKTFLPKVPYLVTKTSKNAFDTPTILRHPSN</sequence>
<dbReference type="EMBL" id="JBICBT010000218">
    <property type="protein sequence ID" value="KAL3120229.1"/>
    <property type="molecule type" value="Genomic_DNA"/>
</dbReference>
<evidence type="ECO:0000256" key="5">
    <source>
        <dbReference type="PIRSR" id="PIRSR036492-1"/>
    </source>
</evidence>
<comment type="caution">
    <text evidence="7">The sequence shown here is derived from an EMBL/GenBank/DDBJ whole genome shotgun (WGS) entry which is preliminary data.</text>
</comment>
<dbReference type="InterPro" id="IPR012394">
    <property type="entry name" value="Aldehyde_DH_NAD(P)"/>
</dbReference>
<dbReference type="AlphaFoldDB" id="A0ABD2LYE7"/>
<evidence type="ECO:0000313" key="8">
    <source>
        <dbReference type="Proteomes" id="UP001620626"/>
    </source>
</evidence>
<organism evidence="7 8">
    <name type="scientific">Heterodera trifolii</name>
    <dbReference type="NCBI Taxonomy" id="157864"/>
    <lineage>
        <taxon>Eukaryota</taxon>
        <taxon>Metazoa</taxon>
        <taxon>Ecdysozoa</taxon>
        <taxon>Nematoda</taxon>
        <taxon>Chromadorea</taxon>
        <taxon>Rhabditida</taxon>
        <taxon>Tylenchina</taxon>
        <taxon>Tylenchomorpha</taxon>
        <taxon>Tylenchoidea</taxon>
        <taxon>Heteroderidae</taxon>
        <taxon>Heteroderinae</taxon>
        <taxon>Heterodera</taxon>
    </lineage>
</organism>
<feature type="active site" evidence="5">
    <location>
        <position position="262"/>
    </location>
</feature>
<keyword evidence="3" id="KW-0520">NAD</keyword>
<keyword evidence="2 4" id="KW-0560">Oxidoreductase</keyword>
<name>A0ABD2LYE7_9BILA</name>
<dbReference type="GO" id="GO:0016620">
    <property type="term" value="F:oxidoreductase activity, acting on the aldehyde or oxo group of donors, NAD or NADP as acceptor"/>
    <property type="evidence" value="ECO:0007669"/>
    <property type="project" value="UniProtKB-ARBA"/>
</dbReference>
<evidence type="ECO:0000313" key="7">
    <source>
        <dbReference type="EMBL" id="KAL3120229.1"/>
    </source>
</evidence>
<dbReference type="InterPro" id="IPR016163">
    <property type="entry name" value="Ald_DH_C"/>
</dbReference>
<dbReference type="InterPro" id="IPR016162">
    <property type="entry name" value="Ald_DH_N"/>
</dbReference>
<dbReference type="Proteomes" id="UP001620626">
    <property type="component" value="Unassembled WGS sequence"/>
</dbReference>
<dbReference type="Pfam" id="PF00171">
    <property type="entry name" value="Aldedh"/>
    <property type="match status" value="1"/>
</dbReference>
<feature type="domain" description="Aldehyde dehydrogenase" evidence="6">
    <location>
        <begin position="7"/>
        <end position="448"/>
    </location>
</feature>
<dbReference type="FunFam" id="3.40.309.10:FF:000003">
    <property type="entry name" value="Aldehyde dehydrogenase"/>
    <property type="match status" value="1"/>
</dbReference>
<evidence type="ECO:0000256" key="3">
    <source>
        <dbReference type="ARBA" id="ARBA00023027"/>
    </source>
</evidence>
<dbReference type="SUPFAM" id="SSF53720">
    <property type="entry name" value="ALDH-like"/>
    <property type="match status" value="1"/>
</dbReference>
<keyword evidence="8" id="KW-1185">Reference proteome</keyword>